<dbReference type="EMBL" id="BMAV01012708">
    <property type="protein sequence ID" value="GFY59637.1"/>
    <property type="molecule type" value="Genomic_DNA"/>
</dbReference>
<sequence length="95" mass="11098">MDLNPSSEMLGRRFKERARSDPWISERIRRYFSRRFTVGTNVPSAQQTVSFIYSAIFAPFSICPKSHDDSSYPKKSIIFGVLFVKHTLFHEYNTT</sequence>
<organism evidence="1 3">
    <name type="scientific">Trichonephila inaurata madagascariensis</name>
    <dbReference type="NCBI Taxonomy" id="2747483"/>
    <lineage>
        <taxon>Eukaryota</taxon>
        <taxon>Metazoa</taxon>
        <taxon>Ecdysozoa</taxon>
        <taxon>Arthropoda</taxon>
        <taxon>Chelicerata</taxon>
        <taxon>Arachnida</taxon>
        <taxon>Araneae</taxon>
        <taxon>Araneomorphae</taxon>
        <taxon>Entelegynae</taxon>
        <taxon>Araneoidea</taxon>
        <taxon>Nephilidae</taxon>
        <taxon>Trichonephila</taxon>
        <taxon>Trichonephila inaurata</taxon>
    </lineage>
</organism>
<protein>
    <submittedName>
        <fullName evidence="1">Uncharacterized protein</fullName>
    </submittedName>
</protein>
<comment type="caution">
    <text evidence="1">The sequence shown here is derived from an EMBL/GenBank/DDBJ whole genome shotgun (WGS) entry which is preliminary data.</text>
</comment>
<dbReference type="EMBL" id="BMAV01003195">
    <property type="protein sequence ID" value="GFY42620.1"/>
    <property type="molecule type" value="Genomic_DNA"/>
</dbReference>
<reference evidence="1" key="1">
    <citation type="submission" date="2020-08" db="EMBL/GenBank/DDBJ databases">
        <title>Multicomponent nature underlies the extraordinary mechanical properties of spider dragline silk.</title>
        <authorList>
            <person name="Kono N."/>
            <person name="Nakamura H."/>
            <person name="Mori M."/>
            <person name="Yoshida Y."/>
            <person name="Ohtoshi R."/>
            <person name="Malay A.D."/>
            <person name="Moran D.A.P."/>
            <person name="Tomita M."/>
            <person name="Numata K."/>
            <person name="Arakawa K."/>
        </authorList>
    </citation>
    <scope>NUCLEOTIDE SEQUENCE</scope>
</reference>
<dbReference type="OrthoDB" id="6435562at2759"/>
<keyword evidence="3" id="KW-1185">Reference proteome</keyword>
<accession>A0A8X6WWR3</accession>
<proteinExistence type="predicted"/>
<evidence type="ECO:0000313" key="2">
    <source>
        <dbReference type="EMBL" id="GFY59637.1"/>
    </source>
</evidence>
<dbReference type="Proteomes" id="UP000886998">
    <property type="component" value="Unassembled WGS sequence"/>
</dbReference>
<name>A0A8X6WWR3_9ARAC</name>
<dbReference type="AlphaFoldDB" id="A0A8X6WWR3"/>
<evidence type="ECO:0000313" key="1">
    <source>
        <dbReference type="EMBL" id="GFY42620.1"/>
    </source>
</evidence>
<evidence type="ECO:0000313" key="3">
    <source>
        <dbReference type="Proteomes" id="UP000886998"/>
    </source>
</evidence>
<gene>
    <name evidence="1" type="ORF">TNIN_16491</name>
    <name evidence="2" type="ORF">TNIN_469501</name>
</gene>